<dbReference type="SUPFAM" id="SSF101936">
    <property type="entry name" value="DNA-binding pseudobarrel domain"/>
    <property type="match status" value="1"/>
</dbReference>
<dbReference type="STRING" id="1590841.A0A2R6QZE5"/>
<evidence type="ECO:0000313" key="6">
    <source>
        <dbReference type="EMBL" id="PSS17748.1"/>
    </source>
</evidence>
<evidence type="ECO:0000256" key="3">
    <source>
        <dbReference type="ARBA" id="ARBA00023125"/>
    </source>
</evidence>
<dbReference type="EMBL" id="NKQK01000011">
    <property type="protein sequence ID" value="PSS17748.1"/>
    <property type="molecule type" value="Genomic_DNA"/>
</dbReference>
<evidence type="ECO:0000256" key="4">
    <source>
        <dbReference type="ARBA" id="ARBA00023163"/>
    </source>
</evidence>
<keyword evidence="2" id="KW-0805">Transcription regulation</keyword>
<dbReference type="InParanoid" id="A0A2R6QZE5"/>
<sequence length="440" mass="49925">MMIEDDADQYLSREDFPGNQRKCFFSTFDYILWIAAVDSRDILDNPLNHHPSLSDLLQITIPKSKRSPRNNVTSPVFVSAPNFNQRAGPKRVRFDSDAEKKMPKRERSVGLNITFKALVDHSTASNMVNKNNQRVGSKRGRCDIDAEKDRPKHKKKKKIMITYVPPNPTPNLPANFKERIQGLNGSDLVLVIQKPLFATDVSKNHYRLSMPLNQIKNQFLSWNEKDALMNQNGVGVPEMEVFLIEPSCQKETKMNLKIWAMHKGPKCKAKKKIMITYVPPNPTPNLPANFKERIQGLNGSDLVLVIQKPLFATDVSKNHYRLSMPLNQIKNQFLSWNEKDALMNQNGVGVPEMEVFLIEPSCQKETKMNLKIWAMHKGPKCKAKVSYMYSLGKHWNEVVSGNGLEEGMTVQVWAFRVEGNLGFALVRVEAPAVPQQGNGA</sequence>
<comment type="caution">
    <text evidence="6">The sequence shown here is derived from an EMBL/GenBank/DDBJ whole genome shotgun (WGS) entry which is preliminary data.</text>
</comment>
<dbReference type="Pfam" id="PF03754">
    <property type="entry name" value="At2g31720-like"/>
    <property type="match status" value="2"/>
</dbReference>
<dbReference type="Gene3D" id="2.40.330.10">
    <property type="entry name" value="DNA-binding pseudobarrel domain"/>
    <property type="match status" value="1"/>
</dbReference>
<reference evidence="6 7" key="1">
    <citation type="submission" date="2017-07" db="EMBL/GenBank/DDBJ databases">
        <title>An improved, manually edited Actinidia chinensis var. chinensis (kiwifruit) genome highlights the challenges associated with draft genomes and gene prediction in plants.</title>
        <authorList>
            <person name="Pilkington S."/>
            <person name="Crowhurst R."/>
            <person name="Hilario E."/>
            <person name="Nardozza S."/>
            <person name="Fraser L."/>
            <person name="Peng Y."/>
            <person name="Gunaseelan K."/>
            <person name="Simpson R."/>
            <person name="Tahir J."/>
            <person name="Deroles S."/>
            <person name="Templeton K."/>
            <person name="Luo Z."/>
            <person name="Davy M."/>
            <person name="Cheng C."/>
            <person name="Mcneilage M."/>
            <person name="Scaglione D."/>
            <person name="Liu Y."/>
            <person name="Zhang Q."/>
            <person name="Datson P."/>
            <person name="De Silva N."/>
            <person name="Gardiner S."/>
            <person name="Bassett H."/>
            <person name="Chagne D."/>
            <person name="Mccallum J."/>
            <person name="Dzierzon H."/>
            <person name="Deng C."/>
            <person name="Wang Y.-Y."/>
            <person name="Barron N."/>
            <person name="Manako K."/>
            <person name="Bowen J."/>
            <person name="Foster T."/>
            <person name="Erridge Z."/>
            <person name="Tiffin H."/>
            <person name="Waite C."/>
            <person name="Davies K."/>
            <person name="Grierson E."/>
            <person name="Laing W."/>
            <person name="Kirk R."/>
            <person name="Chen X."/>
            <person name="Wood M."/>
            <person name="Montefiori M."/>
            <person name="Brummell D."/>
            <person name="Schwinn K."/>
            <person name="Catanach A."/>
            <person name="Fullerton C."/>
            <person name="Li D."/>
            <person name="Meiyalaghan S."/>
            <person name="Nieuwenhuizen N."/>
            <person name="Read N."/>
            <person name="Prakash R."/>
            <person name="Hunter D."/>
            <person name="Zhang H."/>
            <person name="Mckenzie M."/>
            <person name="Knabel M."/>
            <person name="Harris A."/>
            <person name="Allan A."/>
            <person name="Chen A."/>
            <person name="Janssen B."/>
            <person name="Plunkett B."/>
            <person name="Dwamena C."/>
            <person name="Voogd C."/>
            <person name="Leif D."/>
            <person name="Lafferty D."/>
            <person name="Souleyre E."/>
            <person name="Varkonyi-Gasic E."/>
            <person name="Gambi F."/>
            <person name="Hanley J."/>
            <person name="Yao J.-L."/>
            <person name="Cheung J."/>
            <person name="David K."/>
            <person name="Warren B."/>
            <person name="Marsh K."/>
            <person name="Snowden K."/>
            <person name="Lin-Wang K."/>
            <person name="Brian L."/>
            <person name="Martinez-Sanchez M."/>
            <person name="Wang M."/>
            <person name="Ileperuma N."/>
            <person name="Macnee N."/>
            <person name="Campin R."/>
            <person name="Mcatee P."/>
            <person name="Drummond R."/>
            <person name="Espley R."/>
            <person name="Ireland H."/>
            <person name="Wu R."/>
            <person name="Atkinson R."/>
            <person name="Karunairetnam S."/>
            <person name="Bulley S."/>
            <person name="Chunkath S."/>
            <person name="Hanley Z."/>
            <person name="Storey R."/>
            <person name="Thrimawithana A."/>
            <person name="Thomson S."/>
            <person name="David C."/>
            <person name="Testolin R."/>
        </authorList>
    </citation>
    <scope>NUCLEOTIDE SEQUENCE [LARGE SCALE GENOMIC DNA]</scope>
    <source>
        <strain evidence="7">cv. Red5</strain>
        <tissue evidence="6">Young leaf</tissue>
    </source>
</reference>
<accession>A0A2R6QZE5</accession>
<proteinExistence type="predicted"/>
<evidence type="ECO:0000256" key="5">
    <source>
        <dbReference type="ARBA" id="ARBA00023242"/>
    </source>
</evidence>
<dbReference type="GO" id="GO:0005634">
    <property type="term" value="C:nucleus"/>
    <property type="evidence" value="ECO:0007669"/>
    <property type="project" value="UniProtKB-SubCell"/>
</dbReference>
<dbReference type="PANTHER" id="PTHR31541">
    <property type="entry name" value="B3 DOMAIN PLANT PROTEIN-RELATED"/>
    <property type="match status" value="1"/>
</dbReference>
<dbReference type="InterPro" id="IPR015300">
    <property type="entry name" value="DNA-bd_pseudobarrel_sf"/>
</dbReference>
<dbReference type="PANTHER" id="PTHR31541:SF25">
    <property type="entry name" value="GAMMA-GLIADIN B"/>
    <property type="match status" value="1"/>
</dbReference>
<gene>
    <name evidence="6" type="ORF">CEY00_Acc12435</name>
</gene>
<dbReference type="AlphaFoldDB" id="A0A2R6QZE5"/>
<comment type="subcellular location">
    <subcellularLocation>
        <location evidence="1">Nucleus</location>
    </subcellularLocation>
</comment>
<dbReference type="OrthoDB" id="1090008at2759"/>
<keyword evidence="5" id="KW-0539">Nucleus</keyword>
<keyword evidence="4" id="KW-0804">Transcription</keyword>
<reference evidence="7" key="2">
    <citation type="journal article" date="2018" name="BMC Genomics">
        <title>A manually annotated Actinidia chinensis var. chinensis (kiwifruit) genome highlights the challenges associated with draft genomes and gene prediction in plants.</title>
        <authorList>
            <person name="Pilkington S.M."/>
            <person name="Crowhurst R."/>
            <person name="Hilario E."/>
            <person name="Nardozza S."/>
            <person name="Fraser L."/>
            <person name="Peng Y."/>
            <person name="Gunaseelan K."/>
            <person name="Simpson R."/>
            <person name="Tahir J."/>
            <person name="Deroles S.C."/>
            <person name="Templeton K."/>
            <person name="Luo Z."/>
            <person name="Davy M."/>
            <person name="Cheng C."/>
            <person name="McNeilage M."/>
            <person name="Scaglione D."/>
            <person name="Liu Y."/>
            <person name="Zhang Q."/>
            <person name="Datson P."/>
            <person name="De Silva N."/>
            <person name="Gardiner S.E."/>
            <person name="Bassett H."/>
            <person name="Chagne D."/>
            <person name="McCallum J."/>
            <person name="Dzierzon H."/>
            <person name="Deng C."/>
            <person name="Wang Y.Y."/>
            <person name="Barron L."/>
            <person name="Manako K."/>
            <person name="Bowen J."/>
            <person name="Foster T.M."/>
            <person name="Erridge Z.A."/>
            <person name="Tiffin H."/>
            <person name="Waite C.N."/>
            <person name="Davies K.M."/>
            <person name="Grierson E.P."/>
            <person name="Laing W.A."/>
            <person name="Kirk R."/>
            <person name="Chen X."/>
            <person name="Wood M."/>
            <person name="Montefiori M."/>
            <person name="Brummell D.A."/>
            <person name="Schwinn K.E."/>
            <person name="Catanach A."/>
            <person name="Fullerton C."/>
            <person name="Li D."/>
            <person name="Meiyalaghan S."/>
            <person name="Nieuwenhuizen N."/>
            <person name="Read N."/>
            <person name="Prakash R."/>
            <person name="Hunter D."/>
            <person name="Zhang H."/>
            <person name="McKenzie M."/>
            <person name="Knabel M."/>
            <person name="Harris A."/>
            <person name="Allan A.C."/>
            <person name="Gleave A."/>
            <person name="Chen A."/>
            <person name="Janssen B.J."/>
            <person name="Plunkett B."/>
            <person name="Ampomah-Dwamena C."/>
            <person name="Voogd C."/>
            <person name="Leif D."/>
            <person name="Lafferty D."/>
            <person name="Souleyre E.J.F."/>
            <person name="Varkonyi-Gasic E."/>
            <person name="Gambi F."/>
            <person name="Hanley J."/>
            <person name="Yao J.L."/>
            <person name="Cheung J."/>
            <person name="David K.M."/>
            <person name="Warren B."/>
            <person name="Marsh K."/>
            <person name="Snowden K.C."/>
            <person name="Lin-Wang K."/>
            <person name="Brian L."/>
            <person name="Martinez-Sanchez M."/>
            <person name="Wang M."/>
            <person name="Ileperuma N."/>
            <person name="Macnee N."/>
            <person name="Campin R."/>
            <person name="McAtee P."/>
            <person name="Drummond R.S.M."/>
            <person name="Espley R.V."/>
            <person name="Ireland H.S."/>
            <person name="Wu R."/>
            <person name="Atkinson R.G."/>
            <person name="Karunairetnam S."/>
            <person name="Bulley S."/>
            <person name="Chunkath S."/>
            <person name="Hanley Z."/>
            <person name="Storey R."/>
            <person name="Thrimawithana A.H."/>
            <person name="Thomson S."/>
            <person name="David C."/>
            <person name="Testolin R."/>
            <person name="Huang H."/>
            <person name="Hellens R.P."/>
            <person name="Schaffer R.J."/>
        </authorList>
    </citation>
    <scope>NUCLEOTIDE SEQUENCE [LARGE SCALE GENOMIC DNA]</scope>
    <source>
        <strain evidence="7">cv. Red5</strain>
    </source>
</reference>
<evidence type="ECO:0000256" key="1">
    <source>
        <dbReference type="ARBA" id="ARBA00004123"/>
    </source>
</evidence>
<name>A0A2R6QZE5_ACTCC</name>
<dbReference type="InterPro" id="IPR005508">
    <property type="entry name" value="At2g31720-like"/>
</dbReference>
<evidence type="ECO:0000313" key="7">
    <source>
        <dbReference type="Proteomes" id="UP000241394"/>
    </source>
</evidence>
<protein>
    <submittedName>
        <fullName evidence="6">B3 domain-containing protein</fullName>
    </submittedName>
</protein>
<dbReference type="Gramene" id="PSS17748">
    <property type="protein sequence ID" value="PSS17748"/>
    <property type="gene ID" value="CEY00_Acc12435"/>
</dbReference>
<keyword evidence="7" id="KW-1185">Reference proteome</keyword>
<evidence type="ECO:0000256" key="2">
    <source>
        <dbReference type="ARBA" id="ARBA00023015"/>
    </source>
</evidence>
<keyword evidence="3" id="KW-0238">DNA-binding</keyword>
<dbReference type="GO" id="GO:0003677">
    <property type="term" value="F:DNA binding"/>
    <property type="evidence" value="ECO:0007669"/>
    <property type="project" value="UniProtKB-KW"/>
</dbReference>
<dbReference type="Proteomes" id="UP000241394">
    <property type="component" value="Chromosome LG11"/>
</dbReference>
<organism evidence="6 7">
    <name type="scientific">Actinidia chinensis var. chinensis</name>
    <name type="common">Chinese soft-hair kiwi</name>
    <dbReference type="NCBI Taxonomy" id="1590841"/>
    <lineage>
        <taxon>Eukaryota</taxon>
        <taxon>Viridiplantae</taxon>
        <taxon>Streptophyta</taxon>
        <taxon>Embryophyta</taxon>
        <taxon>Tracheophyta</taxon>
        <taxon>Spermatophyta</taxon>
        <taxon>Magnoliopsida</taxon>
        <taxon>eudicotyledons</taxon>
        <taxon>Gunneridae</taxon>
        <taxon>Pentapetalae</taxon>
        <taxon>asterids</taxon>
        <taxon>Ericales</taxon>
        <taxon>Actinidiaceae</taxon>
        <taxon>Actinidia</taxon>
    </lineage>
</organism>